<dbReference type="PANTHER" id="PTHR43542:SF1">
    <property type="entry name" value="METHYLTRANSFERASE"/>
    <property type="match status" value="1"/>
</dbReference>
<accession>A0A223KS38</accession>
<dbReference type="GO" id="GO:0003676">
    <property type="term" value="F:nucleic acid binding"/>
    <property type="evidence" value="ECO:0007669"/>
    <property type="project" value="InterPro"/>
</dbReference>
<dbReference type="PROSITE" id="PS00092">
    <property type="entry name" value="N6_MTASE"/>
    <property type="match status" value="1"/>
</dbReference>
<dbReference type="EMBL" id="CP018866">
    <property type="protein sequence ID" value="AST92168.1"/>
    <property type="molecule type" value="Genomic_DNA"/>
</dbReference>
<keyword evidence="2 3" id="KW-0808">Transferase</keyword>
<dbReference type="InterPro" id="IPR004398">
    <property type="entry name" value="RNA_MeTrfase_RsmD"/>
</dbReference>
<reference evidence="3 4" key="1">
    <citation type="submission" date="2016-12" db="EMBL/GenBank/DDBJ databases">
        <title>The whole genome sequencing and assembly of Bacillus cohnii DSM 6307T strain.</title>
        <authorList>
            <person name="Lee Y.-J."/>
            <person name="Yi H."/>
            <person name="Bahn Y.-S."/>
            <person name="Kim J.F."/>
            <person name="Lee D.-W."/>
        </authorList>
    </citation>
    <scope>NUCLEOTIDE SEQUENCE [LARGE SCALE GENOMIC DNA]</scope>
    <source>
        <strain evidence="3 4">DSM 6307</strain>
    </source>
</reference>
<dbReference type="NCBIfam" id="TIGR00095">
    <property type="entry name" value="16S rRNA (guanine(966)-N(2))-methyltransferase RsmD"/>
    <property type="match status" value="1"/>
</dbReference>
<gene>
    <name evidence="3" type="ORF">BC6307_13180</name>
</gene>
<dbReference type="CDD" id="cd02440">
    <property type="entry name" value="AdoMet_MTases"/>
    <property type="match status" value="1"/>
</dbReference>
<dbReference type="Pfam" id="PF03602">
    <property type="entry name" value="Cons_hypoth95"/>
    <property type="match status" value="1"/>
</dbReference>
<dbReference type="PIRSF" id="PIRSF004553">
    <property type="entry name" value="CHP00095"/>
    <property type="match status" value="1"/>
</dbReference>
<dbReference type="KEGG" id="bcoh:BC6307_13180"/>
<keyword evidence="1 3" id="KW-0489">Methyltransferase</keyword>
<protein>
    <submittedName>
        <fullName evidence="3">16S rRNA (Guanine(966)-N(2))-methyltransferase RsmD</fullName>
    </submittedName>
</protein>
<dbReference type="AlphaFoldDB" id="A0A223KS38"/>
<dbReference type="PANTHER" id="PTHR43542">
    <property type="entry name" value="METHYLTRANSFERASE"/>
    <property type="match status" value="1"/>
</dbReference>
<evidence type="ECO:0000256" key="2">
    <source>
        <dbReference type="ARBA" id="ARBA00022679"/>
    </source>
</evidence>
<evidence type="ECO:0000256" key="1">
    <source>
        <dbReference type="ARBA" id="ARBA00022603"/>
    </source>
</evidence>
<dbReference type="STRING" id="1314751.GCA_001591425_03568"/>
<organism evidence="3 4">
    <name type="scientific">Sutcliffiella cohnii</name>
    <dbReference type="NCBI Taxonomy" id="33932"/>
    <lineage>
        <taxon>Bacteria</taxon>
        <taxon>Bacillati</taxon>
        <taxon>Bacillota</taxon>
        <taxon>Bacilli</taxon>
        <taxon>Bacillales</taxon>
        <taxon>Bacillaceae</taxon>
        <taxon>Sutcliffiella</taxon>
    </lineage>
</organism>
<evidence type="ECO:0000313" key="3">
    <source>
        <dbReference type="EMBL" id="AST92168.1"/>
    </source>
</evidence>
<dbReference type="InterPro" id="IPR029063">
    <property type="entry name" value="SAM-dependent_MTases_sf"/>
</dbReference>
<dbReference type="Gene3D" id="3.40.50.150">
    <property type="entry name" value="Vaccinia Virus protein VP39"/>
    <property type="match status" value="1"/>
</dbReference>
<proteinExistence type="predicted"/>
<name>A0A223KS38_9BACI</name>
<dbReference type="RefSeq" id="WP_066419277.1">
    <property type="nucleotide sequence ID" value="NZ_CP018866.1"/>
</dbReference>
<evidence type="ECO:0000313" key="4">
    <source>
        <dbReference type="Proteomes" id="UP000215224"/>
    </source>
</evidence>
<dbReference type="GO" id="GO:0031167">
    <property type="term" value="P:rRNA methylation"/>
    <property type="evidence" value="ECO:0007669"/>
    <property type="project" value="InterPro"/>
</dbReference>
<dbReference type="InterPro" id="IPR002052">
    <property type="entry name" value="DNA_methylase_N6_adenine_CS"/>
</dbReference>
<dbReference type="SUPFAM" id="SSF53335">
    <property type="entry name" value="S-adenosyl-L-methionine-dependent methyltransferases"/>
    <property type="match status" value="1"/>
</dbReference>
<dbReference type="GO" id="GO:0008168">
    <property type="term" value="F:methyltransferase activity"/>
    <property type="evidence" value="ECO:0007669"/>
    <property type="project" value="UniProtKB-KW"/>
</dbReference>
<keyword evidence="4" id="KW-1185">Reference proteome</keyword>
<dbReference type="Proteomes" id="UP000215224">
    <property type="component" value="Chromosome"/>
</dbReference>
<sequence length="192" mass="21416">MRVVSGKFKGRQLKAVPGMNTRPTTDKVKESLFNIIGPYFTGGLVLDLFGGSGSLGLESLSRGMDHVIFVDKDGKAIQTIKSNVESLQVEKQVEIYRNDAGRALNAIQKRDLQFDLILLDPPYKRHQLEQLIHKMSDFKLLKSNGQIVAEHSNDVVLPDVIGNFSIQKQETYGITVITVFKWSEVVKGEGEI</sequence>